<feature type="region of interest" description="Disordered" evidence="18">
    <location>
        <begin position="741"/>
        <end position="780"/>
    </location>
</feature>
<keyword evidence="12" id="KW-0229">DNA integration</keyword>
<dbReference type="InterPro" id="IPR036397">
    <property type="entry name" value="RNaseH_sf"/>
</dbReference>
<evidence type="ECO:0000256" key="15">
    <source>
        <dbReference type="ARBA" id="ARBA00023113"/>
    </source>
</evidence>
<keyword evidence="11" id="KW-0460">Magnesium</keyword>
<keyword evidence="14" id="KW-0808">Transferase</keyword>
<dbReference type="PANTHER" id="PTHR42648">
    <property type="entry name" value="TRANSPOSASE, PUTATIVE-RELATED"/>
    <property type="match status" value="1"/>
</dbReference>
<keyword evidence="17" id="KW-0511">Multifunctional enzyme</keyword>
<dbReference type="InterPro" id="IPR043502">
    <property type="entry name" value="DNA/RNA_pol_sf"/>
</dbReference>
<keyword evidence="9" id="KW-0378">Hydrolase</keyword>
<evidence type="ECO:0000256" key="8">
    <source>
        <dbReference type="ARBA" id="ARBA00022759"/>
    </source>
</evidence>
<keyword evidence="10" id="KW-0067">ATP-binding</keyword>
<keyword evidence="8" id="KW-0255">Endonuclease</keyword>
<keyword evidence="16" id="KW-0233">DNA recombination</keyword>
<keyword evidence="4" id="KW-0540">Nuclease</keyword>
<dbReference type="SUPFAM" id="SSF53098">
    <property type="entry name" value="Ribonuclease H-like"/>
    <property type="match status" value="1"/>
</dbReference>
<keyword evidence="6" id="KW-0547">Nucleotide-binding</keyword>
<evidence type="ECO:0000256" key="2">
    <source>
        <dbReference type="ARBA" id="ARBA00022612"/>
    </source>
</evidence>
<dbReference type="InterPro" id="IPR054722">
    <property type="entry name" value="PolX-like_BBD"/>
</dbReference>
<reference evidence="20 21" key="1">
    <citation type="submission" date="2023-09" db="EMBL/GenBank/DDBJ databases">
        <title>Nesidiocoris tenuis whole genome shotgun sequence.</title>
        <authorList>
            <person name="Shibata T."/>
            <person name="Shimoda M."/>
            <person name="Kobayashi T."/>
            <person name="Uehara T."/>
        </authorList>
    </citation>
    <scope>NUCLEOTIDE SEQUENCE [LARGE SCALE GENOMIC DNA]</scope>
    <source>
        <strain evidence="20 21">Japan</strain>
    </source>
</reference>
<dbReference type="Pfam" id="PF00665">
    <property type="entry name" value="rve"/>
    <property type="match status" value="1"/>
</dbReference>
<gene>
    <name evidence="20" type="ORF">NTJ_02542</name>
</gene>
<dbReference type="PANTHER" id="PTHR42648:SF11">
    <property type="entry name" value="TRANSPOSON TY4-P GAG-POL POLYPROTEIN"/>
    <property type="match status" value="1"/>
</dbReference>
<feature type="region of interest" description="Disordered" evidence="18">
    <location>
        <begin position="190"/>
        <end position="235"/>
    </location>
</feature>
<evidence type="ECO:0000256" key="18">
    <source>
        <dbReference type="SAM" id="MobiDB-lite"/>
    </source>
</evidence>
<accession>A0ABN7ABU9</accession>
<evidence type="ECO:0000256" key="13">
    <source>
        <dbReference type="ARBA" id="ARBA00022918"/>
    </source>
</evidence>
<evidence type="ECO:0000256" key="6">
    <source>
        <dbReference type="ARBA" id="ARBA00022741"/>
    </source>
</evidence>
<evidence type="ECO:0000256" key="10">
    <source>
        <dbReference type="ARBA" id="ARBA00022840"/>
    </source>
</evidence>
<protein>
    <submittedName>
        <fullName evidence="20">Hydra magnipapillata</fullName>
    </submittedName>
</protein>
<dbReference type="Proteomes" id="UP001307889">
    <property type="component" value="Chromosome 1"/>
</dbReference>
<keyword evidence="5" id="KW-0479">Metal-binding</keyword>
<evidence type="ECO:0000256" key="7">
    <source>
        <dbReference type="ARBA" id="ARBA00022750"/>
    </source>
</evidence>
<dbReference type="EMBL" id="AP028909">
    <property type="protein sequence ID" value="BES89735.1"/>
    <property type="molecule type" value="Genomic_DNA"/>
</dbReference>
<keyword evidence="14" id="KW-0548">Nucleotidyltransferase</keyword>
<dbReference type="Pfam" id="PF22936">
    <property type="entry name" value="Pol_BBD"/>
    <property type="match status" value="1"/>
</dbReference>
<evidence type="ECO:0000259" key="19">
    <source>
        <dbReference type="PROSITE" id="PS50994"/>
    </source>
</evidence>
<dbReference type="Pfam" id="PF25597">
    <property type="entry name" value="SH3_retrovirus"/>
    <property type="match status" value="1"/>
</dbReference>
<evidence type="ECO:0000256" key="17">
    <source>
        <dbReference type="ARBA" id="ARBA00023268"/>
    </source>
</evidence>
<evidence type="ECO:0000256" key="11">
    <source>
        <dbReference type="ARBA" id="ARBA00022842"/>
    </source>
</evidence>
<keyword evidence="21" id="KW-1185">Reference proteome</keyword>
<dbReference type="Gene3D" id="3.30.420.10">
    <property type="entry name" value="Ribonuclease H-like superfamily/Ribonuclease H"/>
    <property type="match status" value="1"/>
</dbReference>
<keyword evidence="2" id="KW-1188">Viral release from host cell</keyword>
<evidence type="ECO:0000256" key="9">
    <source>
        <dbReference type="ARBA" id="ARBA00022801"/>
    </source>
</evidence>
<feature type="domain" description="Integrase catalytic" evidence="19">
    <location>
        <begin position="437"/>
        <end position="615"/>
    </location>
</feature>
<feature type="compositionally biased region" description="Polar residues" evidence="18">
    <location>
        <begin position="754"/>
        <end position="764"/>
    </location>
</feature>
<comment type="function">
    <text evidence="1">The aspartyl protease (PR) mediates the proteolytic cleavages of the Gag and Gag-Pol polyproteins after assembly of the VLP.</text>
</comment>
<keyword evidence="14" id="KW-0239">DNA-directed DNA polymerase</keyword>
<evidence type="ECO:0000256" key="14">
    <source>
        <dbReference type="ARBA" id="ARBA00022932"/>
    </source>
</evidence>
<dbReference type="Pfam" id="PF13976">
    <property type="entry name" value="gag_pre-integrs"/>
    <property type="match status" value="1"/>
</dbReference>
<feature type="compositionally biased region" description="Basic and acidic residues" evidence="18">
    <location>
        <begin position="204"/>
        <end position="214"/>
    </location>
</feature>
<name>A0ABN7ABU9_9HEMI</name>
<dbReference type="InterPro" id="IPR039537">
    <property type="entry name" value="Retrotran_Ty1/copia-like"/>
</dbReference>
<keyword evidence="3" id="KW-0645">Protease</keyword>
<dbReference type="InterPro" id="IPR025724">
    <property type="entry name" value="GAG-pre-integrase_dom"/>
</dbReference>
<evidence type="ECO:0000313" key="21">
    <source>
        <dbReference type="Proteomes" id="UP001307889"/>
    </source>
</evidence>
<dbReference type="Pfam" id="PF14223">
    <property type="entry name" value="Retrotran_gag_2"/>
    <property type="match status" value="1"/>
</dbReference>
<evidence type="ECO:0000256" key="4">
    <source>
        <dbReference type="ARBA" id="ARBA00022722"/>
    </source>
</evidence>
<keyword evidence="7" id="KW-0064">Aspartyl protease</keyword>
<evidence type="ECO:0000256" key="12">
    <source>
        <dbReference type="ARBA" id="ARBA00022908"/>
    </source>
</evidence>
<evidence type="ECO:0000256" key="1">
    <source>
        <dbReference type="ARBA" id="ARBA00002180"/>
    </source>
</evidence>
<dbReference type="CDD" id="cd09272">
    <property type="entry name" value="RNase_HI_RT_Ty1"/>
    <property type="match status" value="1"/>
</dbReference>
<evidence type="ECO:0000256" key="5">
    <source>
        <dbReference type="ARBA" id="ARBA00022723"/>
    </source>
</evidence>
<organism evidence="20 21">
    <name type="scientific">Nesidiocoris tenuis</name>
    <dbReference type="NCBI Taxonomy" id="355587"/>
    <lineage>
        <taxon>Eukaryota</taxon>
        <taxon>Metazoa</taxon>
        <taxon>Ecdysozoa</taxon>
        <taxon>Arthropoda</taxon>
        <taxon>Hexapoda</taxon>
        <taxon>Insecta</taxon>
        <taxon>Pterygota</taxon>
        <taxon>Neoptera</taxon>
        <taxon>Paraneoptera</taxon>
        <taxon>Hemiptera</taxon>
        <taxon>Heteroptera</taxon>
        <taxon>Panheteroptera</taxon>
        <taxon>Cimicomorpha</taxon>
        <taxon>Miridae</taxon>
        <taxon>Dicyphina</taxon>
        <taxon>Nesidiocoris</taxon>
    </lineage>
</organism>
<keyword evidence="13" id="KW-0695">RNA-directed DNA polymerase</keyword>
<sequence>MNNSSSISIEKLRGRENYGSWKIAMRAALRLEKVWTNVVEFKSDVDPSTVDCEKDEQALSRITLAIDKVNYSHIAKASTAREAWDSLAAAFEDSGLSRRVALLRSLVDARLELFPSAEEYCNEVLTLAQKLNDLKFVVDDEWVGTLLLAGLPEEYRPMIMGLENSGIKISGDNVKVRILQDVKPSTDVDSALLAVRRKRKPHRPRQEQQRRSYSDGRPTPPKPKHKPNRPPPPAFLSCFATSLSDDRNAWYLDSGASSHITHSSNLLSDVRPCSETAVTVADRSTMDVAGIGDTTIRSSLSRTSNIDVEVHDVLHVPEAAANLLSISKIVRRGNTVEIGGDGAKIRDPTRRIIGTARLENGLYRLNTADDAFRSPANRSPSERSPASALLTVENADLWHRRTGHLNINGLQHLRACSTGIGCLENPKETCEVCLQGKQSRPPFHRSQKRRENLLDLVHVDLCGPMETMSIGGARYFLTLVDDHSRHVFVYILKEKSQVKKYLADFKALVECQTGRKIKAIRSDNGTEFCNSAVSQLFTQAGIIHQRTMNYSPQQNSRVERAQRTLVEKARSMLADAKLGKEFWAEAIVTACYLINRSPSRALGETTPYEVWHGEKPDLSHLRVFGCSAWAHIPKQRRKKLDPKSERLIFIGYPEDRRGYRLLDPVTKRVTNSRDVHFVEISDNPESCSPSLPVPLTPVVPSARKPSLPVPLTPVVPSARKPSPPVPLTPVVPSARNKNVEYVPTPFSSSSASSGKDQLTSSAPSSPNPEDVPLPLTDDSGEFEGFDMDESTLSNFENVDLRRSSRLWKKKFGNLEHTSYLVHQSCDEEEPATYKEAIGGDNAAKWDRAMEEERNSLVKNNTYEVVDLPPGKKTLSMKWVYKIKETEGDRRYKARLVVRGCAQVPGLDFQETYSPVVKYSSLRFLMSMAAVKDWDIDHLDVKTAYLYGDLNEEIYVRPPANFSEPDGQVWRLKKAVYGLKQAGRCWNEKITEVLAQMKFHRSKSDPCIFVRNTESAIVIVALWVDDVIVFSDNAGEKSKVKSSLAHHFEMKDLGPIHRCLGMNVTRDRARRQLSIDQTHYIEQVLKRFSMENCKPVSTPMESDVKGLAMEQKDVQPYNEAVPYQEAIGCLLYISQITRPDIIFAVNTLSRFNRNFQLQHWSAVKRIMRYLKGTMYRKLAYSPSEETRNLTAYSDSDWGGVLTDRYSVSGLCVRLNNGLISWASRRQQTIALSSVEAEYMALSSCVQEVIWMRAMMQEVLYAIEGPTRIFCDNQGAIHLSHNEVVSRKSKHIELRYHFLKEHLKRGEILILYLPSEQMLADPLTKSLPRPKFAELVESFGFL</sequence>
<dbReference type="InterPro" id="IPR013103">
    <property type="entry name" value="RVT_2"/>
</dbReference>
<evidence type="ECO:0000313" key="20">
    <source>
        <dbReference type="EMBL" id="BES89735.1"/>
    </source>
</evidence>
<keyword evidence="15" id="KW-0917">Virion maturation</keyword>
<proteinExistence type="predicted"/>
<dbReference type="InterPro" id="IPR012337">
    <property type="entry name" value="RNaseH-like_sf"/>
</dbReference>
<dbReference type="SUPFAM" id="SSF56672">
    <property type="entry name" value="DNA/RNA polymerases"/>
    <property type="match status" value="1"/>
</dbReference>
<dbReference type="Pfam" id="PF07727">
    <property type="entry name" value="RVT_2"/>
    <property type="match status" value="1"/>
</dbReference>
<feature type="region of interest" description="Disordered" evidence="18">
    <location>
        <begin position="713"/>
        <end position="732"/>
    </location>
</feature>
<evidence type="ECO:0000256" key="16">
    <source>
        <dbReference type="ARBA" id="ARBA00023172"/>
    </source>
</evidence>
<dbReference type="InterPro" id="IPR001584">
    <property type="entry name" value="Integrase_cat-core"/>
</dbReference>
<dbReference type="PROSITE" id="PS50994">
    <property type="entry name" value="INTEGRASE"/>
    <property type="match status" value="1"/>
</dbReference>
<dbReference type="InterPro" id="IPR057670">
    <property type="entry name" value="SH3_retrovirus"/>
</dbReference>
<evidence type="ECO:0000256" key="3">
    <source>
        <dbReference type="ARBA" id="ARBA00022670"/>
    </source>
</evidence>